<keyword evidence="2" id="KW-1185">Reference proteome</keyword>
<dbReference type="EMBL" id="JAIZAY010000002">
    <property type="protein sequence ID" value="KAJ8046630.1"/>
    <property type="molecule type" value="Genomic_DNA"/>
</dbReference>
<evidence type="ECO:0000313" key="1">
    <source>
        <dbReference type="EMBL" id="KAJ8046630.1"/>
    </source>
</evidence>
<proteinExistence type="predicted"/>
<gene>
    <name evidence="1" type="ORF">HOLleu_05373</name>
</gene>
<evidence type="ECO:0000313" key="2">
    <source>
        <dbReference type="Proteomes" id="UP001152320"/>
    </source>
</evidence>
<comment type="caution">
    <text evidence="1">The sequence shown here is derived from an EMBL/GenBank/DDBJ whole genome shotgun (WGS) entry which is preliminary data.</text>
</comment>
<dbReference type="AlphaFoldDB" id="A0A9Q1CKM2"/>
<protein>
    <submittedName>
        <fullName evidence="1">Uncharacterized protein</fullName>
    </submittedName>
</protein>
<dbReference type="Proteomes" id="UP001152320">
    <property type="component" value="Chromosome 2"/>
</dbReference>
<organism evidence="1 2">
    <name type="scientific">Holothuria leucospilota</name>
    <name type="common">Black long sea cucumber</name>
    <name type="synonym">Mertensiothuria leucospilota</name>
    <dbReference type="NCBI Taxonomy" id="206669"/>
    <lineage>
        <taxon>Eukaryota</taxon>
        <taxon>Metazoa</taxon>
        <taxon>Echinodermata</taxon>
        <taxon>Eleutherozoa</taxon>
        <taxon>Echinozoa</taxon>
        <taxon>Holothuroidea</taxon>
        <taxon>Aspidochirotacea</taxon>
        <taxon>Aspidochirotida</taxon>
        <taxon>Holothuriidae</taxon>
        <taxon>Holothuria</taxon>
    </lineage>
</organism>
<accession>A0A9Q1CKM2</accession>
<reference evidence="1" key="1">
    <citation type="submission" date="2021-10" db="EMBL/GenBank/DDBJ databases">
        <title>Tropical sea cucumber genome reveals ecological adaptation and Cuvierian tubules defense mechanism.</title>
        <authorList>
            <person name="Chen T."/>
        </authorList>
    </citation>
    <scope>NUCLEOTIDE SEQUENCE</scope>
    <source>
        <strain evidence="1">Nanhai2018</strain>
        <tissue evidence="1">Muscle</tissue>
    </source>
</reference>
<sequence>MATQSDLITKAAEGALEDIKKYAPEEYKKLEADPAIKDKILQAAKATAKETLMLAEFTGHPHDFAEKVTKHLPEERVKLIQGALNIPTFRMKIIKKDNGRHWLELTREGQEFKPTRELASYSDIDWATIEQYASILIEAVLLVMSAVGISVSPSASVIRKTVDETAESIRSSSQLQRALETFVEAWDAAGNNPTKMATALFNLIKDSYSAGILWNIIKSLCSNMAWYDWVETSAKVSAMIIAALATDGVALIAEIALVVFSAVDFARKIANVVQLQDVKKGL</sequence>
<dbReference type="OrthoDB" id="10052666at2759"/>
<name>A0A9Q1CKM2_HOLLE</name>